<comment type="caution">
    <text evidence="1">The sequence shown here is derived from an EMBL/GenBank/DDBJ whole genome shotgun (WGS) entry which is preliminary data.</text>
</comment>
<name>A0AAE1ZHI6_SCHME</name>
<reference evidence="1" key="1">
    <citation type="submission" date="2022-04" db="EMBL/GenBank/DDBJ databases">
        <authorList>
            <person name="Xu L."/>
            <person name="Lv Z."/>
        </authorList>
    </citation>
    <scope>NUCLEOTIDE SEQUENCE</scope>
    <source>
        <strain evidence="1">LV_2022a</strain>
    </source>
</reference>
<proteinExistence type="predicted"/>
<keyword evidence="2" id="KW-1185">Reference proteome</keyword>
<evidence type="ECO:0000313" key="2">
    <source>
        <dbReference type="Proteomes" id="UP001292079"/>
    </source>
</evidence>
<dbReference type="Proteomes" id="UP001292079">
    <property type="component" value="Unassembled WGS sequence"/>
</dbReference>
<gene>
    <name evidence="1" type="ORF">MN116_003290</name>
</gene>
<dbReference type="AlphaFoldDB" id="A0AAE1ZHI6"/>
<evidence type="ECO:0000313" key="1">
    <source>
        <dbReference type="EMBL" id="KAK4473970.1"/>
    </source>
</evidence>
<sequence length="177" mass="20527">MNTIYLVITRCILSMITQQSTFRRRRSSSLSSISTNYHSDDDDFWSASSSRKTSKDSEYRKKISLSTVQSANELHIPFPSDMLSETEQSHETLYNYNESHTVRESRTNSFQFDHFMYRRQSVSLPGFQEGLHSGKLVSRLSLVGDELEESLKKFKNSNEIGTKRRWTIFDSSTSKPE</sequence>
<organism evidence="1 2">
    <name type="scientific">Schistosoma mekongi</name>
    <name type="common">Parasitic worm</name>
    <dbReference type="NCBI Taxonomy" id="38744"/>
    <lineage>
        <taxon>Eukaryota</taxon>
        <taxon>Metazoa</taxon>
        <taxon>Spiralia</taxon>
        <taxon>Lophotrochozoa</taxon>
        <taxon>Platyhelminthes</taxon>
        <taxon>Trematoda</taxon>
        <taxon>Digenea</taxon>
        <taxon>Strigeidida</taxon>
        <taxon>Schistosomatoidea</taxon>
        <taxon>Schistosomatidae</taxon>
        <taxon>Schistosoma</taxon>
    </lineage>
</organism>
<dbReference type="EMBL" id="JALJAT010000002">
    <property type="protein sequence ID" value="KAK4473970.1"/>
    <property type="molecule type" value="Genomic_DNA"/>
</dbReference>
<protein>
    <submittedName>
        <fullName evidence="1">Uncharacterized protein</fullName>
    </submittedName>
</protein>
<reference evidence="1" key="2">
    <citation type="journal article" date="2023" name="Infect Dis Poverty">
        <title>Chromosome-scale genome of the human blood fluke Schistosoma mekongi and its implications for public health.</title>
        <authorList>
            <person name="Zhou M."/>
            <person name="Xu L."/>
            <person name="Xu D."/>
            <person name="Chen W."/>
            <person name="Khan J."/>
            <person name="Hu Y."/>
            <person name="Huang H."/>
            <person name="Wei H."/>
            <person name="Zhang Y."/>
            <person name="Chusongsang P."/>
            <person name="Tanasarnprasert K."/>
            <person name="Hu X."/>
            <person name="Limpanont Y."/>
            <person name="Lv Z."/>
        </authorList>
    </citation>
    <scope>NUCLEOTIDE SEQUENCE</scope>
    <source>
        <strain evidence="1">LV_2022a</strain>
    </source>
</reference>
<accession>A0AAE1ZHI6</accession>